<gene>
    <name evidence="2" type="ORF">HNR67_003207</name>
</gene>
<feature type="transmembrane region" description="Helical" evidence="1">
    <location>
        <begin position="410"/>
        <end position="430"/>
    </location>
</feature>
<dbReference type="Proteomes" id="UP000533598">
    <property type="component" value="Unassembled WGS sequence"/>
</dbReference>
<feature type="transmembrane region" description="Helical" evidence="1">
    <location>
        <begin position="154"/>
        <end position="171"/>
    </location>
</feature>
<feature type="transmembrane region" description="Helical" evidence="1">
    <location>
        <begin position="338"/>
        <end position="358"/>
    </location>
</feature>
<keyword evidence="1" id="KW-0812">Transmembrane</keyword>
<keyword evidence="1" id="KW-0472">Membrane</keyword>
<feature type="transmembrane region" description="Helical" evidence="1">
    <location>
        <begin position="128"/>
        <end position="147"/>
    </location>
</feature>
<feature type="transmembrane region" description="Helical" evidence="1">
    <location>
        <begin position="263"/>
        <end position="285"/>
    </location>
</feature>
<evidence type="ECO:0008006" key="4">
    <source>
        <dbReference type="Google" id="ProtNLM"/>
    </source>
</evidence>
<accession>A0A7W7CCM4</accession>
<feature type="transmembrane region" description="Helical" evidence="1">
    <location>
        <begin position="177"/>
        <end position="197"/>
    </location>
</feature>
<evidence type="ECO:0000256" key="1">
    <source>
        <dbReference type="SAM" id="Phobius"/>
    </source>
</evidence>
<proteinExistence type="predicted"/>
<reference evidence="2 3" key="1">
    <citation type="submission" date="2020-08" db="EMBL/GenBank/DDBJ databases">
        <title>Sequencing the genomes of 1000 actinobacteria strains.</title>
        <authorList>
            <person name="Klenk H.-P."/>
        </authorList>
    </citation>
    <scope>NUCLEOTIDE SEQUENCE [LARGE SCALE GENOMIC DNA]</scope>
    <source>
        <strain evidence="2 3">DSM 44230</strain>
    </source>
</reference>
<comment type="caution">
    <text evidence="2">The sequence shown here is derived from an EMBL/GenBank/DDBJ whole genome shotgun (WGS) entry which is preliminary data.</text>
</comment>
<name>A0A7W7CCM4_9PSEU</name>
<sequence length="582" mass="62846">MVDENQRSKTALLTDRPHAGAVFGVRLKHWLTREPVLAAGFSLLAAIVLTWPTLAGLTDTIPQDTADPLLQAWQVAWNGHALLSDPGNLWQTNAFFPAKDALAFSDSLLGYAPAGLIGNGPVAALVRYNLLFILAYALACAGGYALARQLGASWQGAAVTGFAFAFAPWRLAHGGHLNILSTGGIALALAMLARGHGFSLREGYRPDRVRPGWALAGWLVAAWQMTLGFGIGLPFAYVLGGVVLVSVIRWFTTGRPPLRKRLFSFDVAGGAAFALTSILMGLPYLRVLAANPDARRSLWDVDVHSPPWYGFFLAPNESAIWGDVSERGRADLAAPAEMTLLVGLILITLAVFGLTVSAWSRKTRIWLTVGTAVSVILAMGTKVLGDGEYTYLLLYHYLPAWDAIRTPSRLVVWTTLLLGLLAAGGVTYLCERAPTRNRPLVSVALLLPALLVLTEGANRTAHPEVPTSPVAMRTLRSPVLILPSDQIEDQQTMFFSTDGFPVLANGGSGFLPKVTDELRQKTKNFPDAASAAHLRELGVRTVVVHNRPRNNPAFQRARSAPLGELNIVAKRVDDDVFVFSLE</sequence>
<evidence type="ECO:0000313" key="2">
    <source>
        <dbReference type="EMBL" id="MBB4677089.1"/>
    </source>
</evidence>
<feature type="transmembrane region" description="Helical" evidence="1">
    <location>
        <begin position="231"/>
        <end position="251"/>
    </location>
</feature>
<dbReference type="RefSeq" id="WP_185002981.1">
    <property type="nucleotide sequence ID" value="NZ_BAAAUI010000002.1"/>
</dbReference>
<dbReference type="EMBL" id="JACHMH010000001">
    <property type="protein sequence ID" value="MBB4677089.1"/>
    <property type="molecule type" value="Genomic_DNA"/>
</dbReference>
<feature type="transmembrane region" description="Helical" evidence="1">
    <location>
        <begin position="365"/>
        <end position="385"/>
    </location>
</feature>
<dbReference type="AlphaFoldDB" id="A0A7W7CCM4"/>
<protein>
    <recommendedName>
        <fullName evidence="4">4-amino-4-deoxy-L-arabinose transferase</fullName>
    </recommendedName>
</protein>
<evidence type="ECO:0000313" key="3">
    <source>
        <dbReference type="Proteomes" id="UP000533598"/>
    </source>
</evidence>
<keyword evidence="3" id="KW-1185">Reference proteome</keyword>
<feature type="transmembrane region" description="Helical" evidence="1">
    <location>
        <begin position="36"/>
        <end position="54"/>
    </location>
</feature>
<keyword evidence="1" id="KW-1133">Transmembrane helix</keyword>
<organism evidence="2 3">
    <name type="scientific">Crossiella cryophila</name>
    <dbReference type="NCBI Taxonomy" id="43355"/>
    <lineage>
        <taxon>Bacteria</taxon>
        <taxon>Bacillati</taxon>
        <taxon>Actinomycetota</taxon>
        <taxon>Actinomycetes</taxon>
        <taxon>Pseudonocardiales</taxon>
        <taxon>Pseudonocardiaceae</taxon>
        <taxon>Crossiella</taxon>
    </lineage>
</organism>